<protein>
    <submittedName>
        <fullName evidence="2">Uncharacterized protein</fullName>
    </submittedName>
</protein>
<dbReference type="AlphaFoldDB" id="A0A7C8U684"/>
<organism evidence="2 3">
    <name type="scientific">Orbilia oligospora</name>
    <name type="common">Nematode-trapping fungus</name>
    <name type="synonym">Arthrobotrys oligospora</name>
    <dbReference type="NCBI Taxonomy" id="2813651"/>
    <lineage>
        <taxon>Eukaryota</taxon>
        <taxon>Fungi</taxon>
        <taxon>Dikarya</taxon>
        <taxon>Ascomycota</taxon>
        <taxon>Pezizomycotina</taxon>
        <taxon>Orbiliomycetes</taxon>
        <taxon>Orbiliales</taxon>
        <taxon>Orbiliaceae</taxon>
        <taxon>Orbilia</taxon>
    </lineage>
</organism>
<dbReference type="EMBL" id="JAABOE010000005">
    <property type="protein sequence ID" value="KAF3190722.1"/>
    <property type="molecule type" value="Genomic_DNA"/>
</dbReference>
<name>A0A7C8U684_ORBOL</name>
<evidence type="ECO:0000256" key="1">
    <source>
        <dbReference type="SAM" id="MobiDB-lite"/>
    </source>
</evidence>
<accession>A0A7C8U684</accession>
<reference evidence="2 3" key="1">
    <citation type="submission" date="2019-06" db="EMBL/GenBank/DDBJ databases">
        <authorList>
            <person name="Palmer J.M."/>
        </authorList>
    </citation>
    <scope>NUCLEOTIDE SEQUENCE [LARGE SCALE GENOMIC DNA]</scope>
    <source>
        <strain evidence="2 3">TWF788</strain>
    </source>
</reference>
<feature type="compositionally biased region" description="Basic residues" evidence="1">
    <location>
        <begin position="208"/>
        <end position="222"/>
    </location>
</feature>
<evidence type="ECO:0000313" key="2">
    <source>
        <dbReference type="EMBL" id="KAF3190722.1"/>
    </source>
</evidence>
<sequence length="268" mass="28666">MPYSFSENNPVIVFPLNVPENGEAPSDPPQAALALQLTGNLEIHTTILPPGAAYSVTTLVFGPSGCPNSEDLMDTLRSLTVTTILHETTLLPPDSILAQYPYPRLATTLTDVNAKMVLAIPPSSTRQMQLEEAPRSPLQTSPALALAGEPHLTTPPTAIEGISPRERTLRSMRPGLTPTSSPRTSPALVLGEESESATSLLPTEAMRPRARSSRSSKHKKSSKQTSRPSGLRKEVMKRSRGASTSPGYASGDCIIVLSPSKIEKKEPI</sequence>
<proteinExistence type="predicted"/>
<evidence type="ECO:0000313" key="3">
    <source>
        <dbReference type="Proteomes" id="UP000479691"/>
    </source>
</evidence>
<feature type="region of interest" description="Disordered" evidence="1">
    <location>
        <begin position="147"/>
        <end position="268"/>
    </location>
</feature>
<gene>
    <name evidence="2" type="ORF">TWF788_008244</name>
</gene>
<comment type="caution">
    <text evidence="2">The sequence shown here is derived from an EMBL/GenBank/DDBJ whole genome shotgun (WGS) entry which is preliminary data.</text>
</comment>
<dbReference type="Proteomes" id="UP000479691">
    <property type="component" value="Unassembled WGS sequence"/>
</dbReference>